<feature type="region of interest" description="Disordered" evidence="1">
    <location>
        <begin position="48"/>
        <end position="129"/>
    </location>
</feature>
<proteinExistence type="predicted"/>
<sequence length="409" mass="45838">MRSFPPEVPYLALMLFAIASVPSFAFNPALQPWSSVHRRQKRPCPFQFLKAESDNNVSSEPVRAAAGPKSESSSSRRRRSTSSTTGRRRSKSSANTGRRRTASPPAGQYAVASKRAPHQFDHTKEQARPFTCGKTEVAEQVPNEDAPVFPLPEGVAPGFDGEVISHDHIETTSLDDLFPGLGFSSLFASSKEFRTELRAAMREDIFDTTPAYASMSEKARKMLLLPDSSLQGSWKCRDGRWVRKDDKRSEQDEPRMTKLTEILTKFLGEDAPTGDEFMDIIGSLCGSSPSTHWIDIVGVQDRRIPHSWHQDTGRSPNGDTKTVLLAFPPEDNYNAVGVFSHVVKLEKERHAADDHPPNEPVVHTNMEIEDKYIVRPSFSEGREIIYYRDIDVLHSSPDVAYRASVMRFM</sequence>
<keyword evidence="2" id="KW-0732">Signal</keyword>
<gene>
    <name evidence="3" type="ORF">OSIN01602_LOCUS10710</name>
</gene>
<dbReference type="EMBL" id="HBGO01018680">
    <property type="protein sequence ID" value="CAD9340549.1"/>
    <property type="molecule type" value="Transcribed_RNA"/>
</dbReference>
<dbReference type="AlphaFoldDB" id="A0A7S2EJB6"/>
<organism evidence="3">
    <name type="scientific">Trieres chinensis</name>
    <name type="common">Marine centric diatom</name>
    <name type="synonym">Odontella sinensis</name>
    <dbReference type="NCBI Taxonomy" id="1514140"/>
    <lineage>
        <taxon>Eukaryota</taxon>
        <taxon>Sar</taxon>
        <taxon>Stramenopiles</taxon>
        <taxon>Ochrophyta</taxon>
        <taxon>Bacillariophyta</taxon>
        <taxon>Mediophyceae</taxon>
        <taxon>Biddulphiophycidae</taxon>
        <taxon>Eupodiscales</taxon>
        <taxon>Parodontellaceae</taxon>
        <taxon>Trieres</taxon>
    </lineage>
</organism>
<feature type="chain" id="PRO_5030950470" evidence="2">
    <location>
        <begin position="26"/>
        <end position="409"/>
    </location>
</feature>
<evidence type="ECO:0000313" key="3">
    <source>
        <dbReference type="EMBL" id="CAD9340549.1"/>
    </source>
</evidence>
<feature type="compositionally biased region" description="Basic residues" evidence="1">
    <location>
        <begin position="75"/>
        <end position="101"/>
    </location>
</feature>
<name>A0A7S2EJB6_TRICV</name>
<accession>A0A7S2EJB6</accession>
<protein>
    <submittedName>
        <fullName evidence="3">Uncharacterized protein</fullName>
    </submittedName>
</protein>
<evidence type="ECO:0000256" key="1">
    <source>
        <dbReference type="SAM" id="MobiDB-lite"/>
    </source>
</evidence>
<reference evidence="3" key="1">
    <citation type="submission" date="2021-01" db="EMBL/GenBank/DDBJ databases">
        <authorList>
            <person name="Corre E."/>
            <person name="Pelletier E."/>
            <person name="Niang G."/>
            <person name="Scheremetjew M."/>
            <person name="Finn R."/>
            <person name="Kale V."/>
            <person name="Holt S."/>
            <person name="Cochrane G."/>
            <person name="Meng A."/>
            <person name="Brown T."/>
            <person name="Cohen L."/>
        </authorList>
    </citation>
    <scope>NUCLEOTIDE SEQUENCE</scope>
    <source>
        <strain evidence="3">Grunow 1884</strain>
    </source>
</reference>
<evidence type="ECO:0000256" key="2">
    <source>
        <dbReference type="SAM" id="SignalP"/>
    </source>
</evidence>
<feature type="compositionally biased region" description="Basic and acidic residues" evidence="1">
    <location>
        <begin position="118"/>
        <end position="127"/>
    </location>
</feature>
<feature type="signal peptide" evidence="2">
    <location>
        <begin position="1"/>
        <end position="25"/>
    </location>
</feature>